<feature type="region of interest" description="Disordered" evidence="2">
    <location>
        <begin position="1"/>
        <end position="369"/>
    </location>
</feature>
<dbReference type="OrthoDB" id="2423195at2759"/>
<evidence type="ECO:0000256" key="1">
    <source>
        <dbReference type="SAM" id="Coils"/>
    </source>
</evidence>
<dbReference type="EMBL" id="LSMT01000052">
    <property type="protein sequence ID" value="PFX30307.1"/>
    <property type="molecule type" value="Genomic_DNA"/>
</dbReference>
<feature type="compositionally biased region" description="Polar residues" evidence="2">
    <location>
        <begin position="258"/>
        <end position="279"/>
    </location>
</feature>
<feature type="compositionally biased region" description="Polar residues" evidence="2">
    <location>
        <begin position="223"/>
        <end position="234"/>
    </location>
</feature>
<feature type="coiled-coil region" evidence="1">
    <location>
        <begin position="506"/>
        <end position="538"/>
    </location>
</feature>
<dbReference type="InterPro" id="IPR041679">
    <property type="entry name" value="DNA2/NAM7-like_C"/>
</dbReference>
<evidence type="ECO:0000259" key="4">
    <source>
        <dbReference type="Pfam" id="PF13087"/>
    </source>
</evidence>
<dbReference type="SUPFAM" id="SSF49899">
    <property type="entry name" value="Concanavalin A-like lectins/glucanases"/>
    <property type="match status" value="1"/>
</dbReference>
<feature type="compositionally biased region" description="Basic and acidic residues" evidence="2">
    <location>
        <begin position="58"/>
        <end position="75"/>
    </location>
</feature>
<dbReference type="Pfam" id="PF13086">
    <property type="entry name" value="AAA_11"/>
    <property type="match status" value="2"/>
</dbReference>
<dbReference type="InterPro" id="IPR013320">
    <property type="entry name" value="ConA-like_dom_sf"/>
</dbReference>
<dbReference type="InterPro" id="IPR027417">
    <property type="entry name" value="P-loop_NTPase"/>
</dbReference>
<feature type="compositionally biased region" description="Basic and acidic residues" evidence="2">
    <location>
        <begin position="330"/>
        <end position="341"/>
    </location>
</feature>
<feature type="compositionally biased region" description="Basic and acidic residues" evidence="2">
    <location>
        <begin position="144"/>
        <end position="163"/>
    </location>
</feature>
<feature type="compositionally biased region" description="Polar residues" evidence="2">
    <location>
        <begin position="1"/>
        <end position="17"/>
    </location>
</feature>
<dbReference type="GO" id="GO:0031380">
    <property type="term" value="C:nuclear RNA-directed RNA polymerase complex"/>
    <property type="evidence" value="ECO:0007669"/>
    <property type="project" value="TreeGrafter"/>
</dbReference>
<dbReference type="Pfam" id="PF25396">
    <property type="entry name" value="ZNFX1"/>
    <property type="match status" value="1"/>
</dbReference>
<dbReference type="SUPFAM" id="SSF52540">
    <property type="entry name" value="P-loop containing nucleoside triphosphate hydrolases"/>
    <property type="match status" value="1"/>
</dbReference>
<protein>
    <submittedName>
        <fullName evidence="6">NFX1-type zinc finger-containing protein 1</fullName>
    </submittedName>
</protein>
<keyword evidence="7" id="KW-1185">Reference proteome</keyword>
<evidence type="ECO:0000313" key="7">
    <source>
        <dbReference type="Proteomes" id="UP000225706"/>
    </source>
</evidence>
<proteinExistence type="predicted"/>
<sequence length="2183" mass="245639">MSSLQNAQSGKTTNGQTEKTDHGKKATIQSQRFSRKRKQMKDTSKGGSAVTGKSLTETQKEPISKYEQDDAKEGRGVQGRSGAQKSPEVSNSGQQDTTEEGGAQDTKRTTPKRRRPRTRRKKVKSEENSGDIPGLQNRLPGRATEGDTKNHGGIQDREQRHSTDIAGTVDSLSQSATEGQQSNRGKEGTKNQDSVRKNKQRSQKVKGRTNTADSPGGKDVMMAQSSTQADTMIGNSRKEEEVVKQERTSHQRNRRTVSKSATGESSSETNSRNQVQKKPQSLDEPKQTIGSETSQTVGKESEEKQQGVPKENNQTSERQSAVLNGNNNKAHSEKNRSENKPTEIPSSSEKKAKQAINRLESQRKPPSVKAMTDFLTKTPQEIVNWLIRDHLPMFKKRLKIKDEAISLLLKLLAKACDCKSSSNLAQLFEILSTSWLLNRRVLAVLNQFTWNKSKTSHAERFGLETIKEIAKLQTEILRKYPTKKYPVLEKLHGLVNASKLQDQGVISAVQEQRKLLNKEKVAQRKKEAVQKRKSAKADITDDNLKPPENFRVLSVIPTREDIISNQGQDEKLFLRKNKVQGRYKDEEHYLDVQFRLLREDFLRPLRKGIQHLMGKDVPDDTDDDNVGDVRVYKDVTILSPVCTSNGVAFKIRFDVTGFSRVRWENSKRLIFGSLLCLSKDDFKSFVFATVANRELSEVRKGEIEVQFVLSGGEAGIHTGDLCQMVESIAFFEAYRPVLEGLKTIPPGEFPFQTDVQSPAYLRKPGGQHVKFDFSPLISNEESPDYKWSPACVPKNKNPGGLEVSGLMISVLDPASWPTAEDLKLDDSQFNALQLALTKEFAVIQGPPGTGKTFIGLMITKILLHNISAWLGREGGPILVVCYTNHALDQFLEGIHEFHPEGIIRVGGRSNSETIQQYSLAKIKQTRSEERLTPAIIRKAYGCIKGEMKSLSAMIEDHEGILEDLSRTLLHENELVDYGMAKKHYDSLTRGSRNAGAKKKESVIPQWLGLPVEPADPYQGGFSQPLAMFPFNAECGGLEYFSQEEIAYISPRVRYAPGVDGNPGGSLELTGFADSFIEIPNWWGGFSDAGSSITLLTFIYPFGIVGPILSYDVHGYGVQLWHEGFEGGMGILTAYFIRRDLQPIAPLRAAVLHINEWNFIGASYDHDSGLARLWHNGNEVMKVFIGENCYLATQFPIRIGAFLGYHFAGRISHLHIYAESLTAENVQAVGGISSQETCRFSEEGDKEGGGNNKEGEGEFVNRGRSANFQFDADVLQNQRILETDEVTRFDRESPSSHLNTNDTYDFPVCANEGASSGNWQFQNSKRINQKIKRIIQRELQREDMMSKEEASEVEDVWNLSDKNRWRLYRRWMFDARETCSENISDFRQLYDDQVLRLKEVRKQEECEILKKADVIGMTTTGAARYHSLLQDIQPTITIVEEAAEVLEGHIVTSLTKGCKHLILIGDHQQLRPSPTVYDLQINYHLDVSLFERMVKNLMIFSRLSLQHRMRPEIAKMVDHIYVDPKLGNHDSVFTFKNIKGVEKNLFFVDHSEKENFIREGKSKSNVHEAKFLTALCRYFIQQGYQSSQITILTAYSGQLVEFRKEMIDDKAFFEGVRVTAVDNFQGEENDIILLSLVRSERIGFLKIANRVCVALSRAREGFYIIGNATLLAEEDPNLWAKIVADMREDGNLGSELKLVCQNHPQNVIHASCAEDFEDSPEGGCKEMCMMTLDCGHVCERVCHPIDLEHVEKFACVKPCTRTICDLQHICPKTCAEECGACMERVVKIIPKCNHKQPVPCSIDASTFKCREKVSKETSPCGHINEVECFMAPTDIICKEPCGKLECGHPCPVCDAIEFSESAPGAMFIELVDCGHVIEVGQLDKWMDGRNEADAQAGNDDGKVRYKVCPECSTPILYSRRYGKIVKEIHAEFEAIKSRVLLADVTSIDQIQRIRREAQEVKEVPGELLEDIAKCGTSGRTTCEEVNTCENQVAFLKFLGRLITRHNITKESSRELFDKINLLKARILMRRDCFSEQELEEFQNELLRTHLMVSFNGLTTALESKSVSSLCSNDVKTVESIRSALESGEVVDEEFSLLYYTFKTKNPEFPHGNYERFDLDSMNSAECKAEFRVEKQDLPRLVAAPVWRCEQTSICDDIEGLCILLKGVAFPCRCHSGFGPLVHIR</sequence>
<feature type="domain" description="DNA2/NAM7 helicase helicase" evidence="3">
    <location>
        <begin position="1325"/>
        <end position="1471"/>
    </location>
</feature>
<dbReference type="InterPro" id="IPR045055">
    <property type="entry name" value="DNA2/NAM7-like"/>
</dbReference>
<dbReference type="GO" id="GO:0031048">
    <property type="term" value="P:regulatory ncRNA-mediated heterochromatin formation"/>
    <property type="evidence" value="ECO:0007669"/>
    <property type="project" value="TreeGrafter"/>
</dbReference>
<organism evidence="6 7">
    <name type="scientific">Stylophora pistillata</name>
    <name type="common">Smooth cauliflower coral</name>
    <dbReference type="NCBI Taxonomy" id="50429"/>
    <lineage>
        <taxon>Eukaryota</taxon>
        <taxon>Metazoa</taxon>
        <taxon>Cnidaria</taxon>
        <taxon>Anthozoa</taxon>
        <taxon>Hexacorallia</taxon>
        <taxon>Scleractinia</taxon>
        <taxon>Astrocoeniina</taxon>
        <taxon>Pocilloporidae</taxon>
        <taxon>Stylophora</taxon>
    </lineage>
</organism>
<name>A0A2B4SP79_STYPI</name>
<dbReference type="Pfam" id="PF13087">
    <property type="entry name" value="AAA_12"/>
    <property type="match status" value="1"/>
</dbReference>
<gene>
    <name evidence="6" type="primary">ZNFX1</name>
    <name evidence="6" type="ORF">AWC38_SpisGene4910</name>
</gene>
<feature type="compositionally biased region" description="Polar residues" evidence="2">
    <location>
        <begin position="288"/>
        <end position="298"/>
    </location>
</feature>
<reference evidence="7" key="1">
    <citation type="journal article" date="2017" name="bioRxiv">
        <title>Comparative analysis of the genomes of Stylophora pistillata and Acropora digitifera provides evidence for extensive differences between species of corals.</title>
        <authorList>
            <person name="Voolstra C.R."/>
            <person name="Li Y."/>
            <person name="Liew Y.J."/>
            <person name="Baumgarten S."/>
            <person name="Zoccola D."/>
            <person name="Flot J.-F."/>
            <person name="Tambutte S."/>
            <person name="Allemand D."/>
            <person name="Aranda M."/>
        </authorList>
    </citation>
    <scope>NUCLEOTIDE SEQUENCE [LARGE SCALE GENOMIC DNA]</scope>
</reference>
<evidence type="ECO:0000259" key="3">
    <source>
        <dbReference type="Pfam" id="PF13086"/>
    </source>
</evidence>
<feature type="domain" description="DNA2/NAM7 helicase-like C-terminal" evidence="4">
    <location>
        <begin position="1484"/>
        <end position="1667"/>
    </location>
</feature>
<dbReference type="FunFam" id="3.40.50.300:FF:000742">
    <property type="entry name" value="NFX1-type zinc finger-containing protein 1"/>
    <property type="match status" value="1"/>
</dbReference>
<accession>A0A2B4SP79</accession>
<dbReference type="Proteomes" id="UP000225706">
    <property type="component" value="Unassembled WGS sequence"/>
</dbReference>
<keyword evidence="1" id="KW-0175">Coiled coil</keyword>
<dbReference type="InterPro" id="IPR057373">
    <property type="entry name" value="ZNFX1"/>
</dbReference>
<feature type="compositionally biased region" description="Polar residues" evidence="2">
    <location>
        <begin position="81"/>
        <end position="96"/>
    </location>
</feature>
<dbReference type="PANTHER" id="PTHR10887:SF341">
    <property type="entry name" value="NFX1-TYPE ZINC FINGER-CONTAINING PROTEIN 1"/>
    <property type="match status" value="1"/>
</dbReference>
<evidence type="ECO:0000259" key="5">
    <source>
        <dbReference type="Pfam" id="PF25396"/>
    </source>
</evidence>
<evidence type="ECO:0000256" key="2">
    <source>
        <dbReference type="SAM" id="MobiDB-lite"/>
    </source>
</evidence>
<feature type="domain" description="DNA2/NAM7 helicase helicase" evidence="3">
    <location>
        <begin position="823"/>
        <end position="971"/>
    </location>
</feature>
<dbReference type="InterPro" id="IPR041677">
    <property type="entry name" value="DNA2/NAM7_AAA_11"/>
</dbReference>
<feature type="compositionally biased region" description="Polar residues" evidence="2">
    <location>
        <begin position="311"/>
        <end position="329"/>
    </location>
</feature>
<dbReference type="Gene3D" id="3.40.50.300">
    <property type="entry name" value="P-loop containing nucleotide triphosphate hydrolases"/>
    <property type="match status" value="3"/>
</dbReference>
<feature type="compositionally biased region" description="Basic and acidic residues" evidence="2">
    <location>
        <begin position="236"/>
        <end position="249"/>
    </location>
</feature>
<dbReference type="InterPro" id="IPR047187">
    <property type="entry name" value="SF1_C_Upf1"/>
</dbReference>
<feature type="compositionally biased region" description="Basic residues" evidence="2">
    <location>
        <begin position="109"/>
        <end position="123"/>
    </location>
</feature>
<dbReference type="Gene3D" id="2.60.120.200">
    <property type="match status" value="1"/>
</dbReference>
<feature type="compositionally biased region" description="Basic residues" evidence="2">
    <location>
        <begin position="197"/>
        <end position="207"/>
    </location>
</feature>
<feature type="compositionally biased region" description="Basic and acidic residues" evidence="2">
    <location>
        <begin position="184"/>
        <end position="196"/>
    </location>
</feature>
<dbReference type="PANTHER" id="PTHR10887">
    <property type="entry name" value="DNA2/NAM7 HELICASE FAMILY"/>
    <property type="match status" value="1"/>
</dbReference>
<feature type="domain" description="ZNFX1" evidence="5">
    <location>
        <begin position="627"/>
        <end position="727"/>
    </location>
</feature>
<evidence type="ECO:0000313" key="6">
    <source>
        <dbReference type="EMBL" id="PFX30307.1"/>
    </source>
</evidence>
<dbReference type="GO" id="GO:0004386">
    <property type="term" value="F:helicase activity"/>
    <property type="evidence" value="ECO:0007669"/>
    <property type="project" value="InterPro"/>
</dbReference>
<dbReference type="CDD" id="cd18808">
    <property type="entry name" value="SF1_C_Upf1"/>
    <property type="match status" value="1"/>
</dbReference>
<feature type="compositionally biased region" description="Polar residues" evidence="2">
    <location>
        <begin position="170"/>
        <end position="183"/>
    </location>
</feature>
<comment type="caution">
    <text evidence="6">The sequence shown here is derived from an EMBL/GenBank/DDBJ whole genome shotgun (WGS) entry which is preliminary data.</text>
</comment>